<dbReference type="WBParaSite" id="nRc.2.0.1.t46212-RA">
    <property type="protein sequence ID" value="nRc.2.0.1.t46212-RA"/>
    <property type="gene ID" value="nRc.2.0.1.g46212"/>
</dbReference>
<organism evidence="1 2">
    <name type="scientific">Romanomermis culicivorax</name>
    <name type="common">Nematode worm</name>
    <dbReference type="NCBI Taxonomy" id="13658"/>
    <lineage>
        <taxon>Eukaryota</taxon>
        <taxon>Metazoa</taxon>
        <taxon>Ecdysozoa</taxon>
        <taxon>Nematoda</taxon>
        <taxon>Enoplea</taxon>
        <taxon>Dorylaimia</taxon>
        <taxon>Mermithida</taxon>
        <taxon>Mermithoidea</taxon>
        <taxon>Mermithidae</taxon>
        <taxon>Romanomermis</taxon>
    </lineage>
</organism>
<name>A0A915L614_ROMCU</name>
<accession>A0A915L614</accession>
<evidence type="ECO:0000313" key="2">
    <source>
        <dbReference type="WBParaSite" id="nRc.2.0.1.t46212-RA"/>
    </source>
</evidence>
<dbReference type="Proteomes" id="UP000887565">
    <property type="component" value="Unplaced"/>
</dbReference>
<keyword evidence="1" id="KW-1185">Reference proteome</keyword>
<evidence type="ECO:0000313" key="1">
    <source>
        <dbReference type="Proteomes" id="UP000887565"/>
    </source>
</evidence>
<dbReference type="AlphaFoldDB" id="A0A915L614"/>
<reference evidence="2" key="1">
    <citation type="submission" date="2022-11" db="UniProtKB">
        <authorList>
            <consortium name="WormBaseParasite"/>
        </authorList>
    </citation>
    <scope>IDENTIFICATION</scope>
</reference>
<protein>
    <submittedName>
        <fullName evidence="2">Uncharacterized protein</fullName>
    </submittedName>
</protein>
<sequence length="78" mass="8560">MEISAMLNNFPGDTRAVPQLADVWVGLTIPTKARQEWKGSEPILWKNREAHGMATPVLKGFIGSTESVPPQANVRMSV</sequence>
<proteinExistence type="predicted"/>